<dbReference type="InterPro" id="IPR001173">
    <property type="entry name" value="Glyco_trans_2-like"/>
</dbReference>
<dbReference type="InterPro" id="IPR011990">
    <property type="entry name" value="TPR-like_helical_dom_sf"/>
</dbReference>
<evidence type="ECO:0000259" key="1">
    <source>
        <dbReference type="Pfam" id="PF00535"/>
    </source>
</evidence>
<evidence type="ECO:0000313" key="2">
    <source>
        <dbReference type="EMBL" id="WPB86900.1"/>
    </source>
</evidence>
<dbReference type="PANTHER" id="PTHR22916">
    <property type="entry name" value="GLYCOSYLTRANSFERASE"/>
    <property type="match status" value="1"/>
</dbReference>
<dbReference type="SUPFAM" id="SSF48452">
    <property type="entry name" value="TPR-like"/>
    <property type="match status" value="1"/>
</dbReference>
<dbReference type="CDD" id="cd00761">
    <property type="entry name" value="Glyco_tranf_GTA_type"/>
    <property type="match status" value="1"/>
</dbReference>
<dbReference type="Proteomes" id="UP001305521">
    <property type="component" value="Chromosome"/>
</dbReference>
<proteinExistence type="predicted"/>
<dbReference type="Gene3D" id="3.90.550.10">
    <property type="entry name" value="Spore Coat Polysaccharide Biosynthesis Protein SpsA, Chain A"/>
    <property type="match status" value="1"/>
</dbReference>
<dbReference type="GO" id="GO:0016757">
    <property type="term" value="F:glycosyltransferase activity"/>
    <property type="evidence" value="ECO:0007669"/>
    <property type="project" value="UniProtKB-KW"/>
</dbReference>
<keyword evidence="2" id="KW-0808">Transferase</keyword>
<keyword evidence="3" id="KW-1185">Reference proteome</keyword>
<dbReference type="EC" id="2.4.-.-" evidence="2"/>
<dbReference type="InterPro" id="IPR029044">
    <property type="entry name" value="Nucleotide-diphossugar_trans"/>
</dbReference>
<dbReference type="EMBL" id="CP137852">
    <property type="protein sequence ID" value="WPB86900.1"/>
    <property type="molecule type" value="Genomic_DNA"/>
</dbReference>
<dbReference type="Gene3D" id="1.25.40.10">
    <property type="entry name" value="Tetratricopeptide repeat domain"/>
    <property type="match status" value="1"/>
</dbReference>
<gene>
    <name evidence="2" type="ORF">R9Z33_08480</name>
</gene>
<name>A0ABZ0PMX7_9PROT</name>
<feature type="domain" description="Glycosyltransferase 2-like" evidence="1">
    <location>
        <begin position="446"/>
        <end position="569"/>
    </location>
</feature>
<dbReference type="PANTHER" id="PTHR22916:SF3">
    <property type="entry name" value="UDP-GLCNAC:BETAGAL BETA-1,3-N-ACETYLGLUCOSAMINYLTRANSFERASE-LIKE PROTEIN 1"/>
    <property type="match status" value="1"/>
</dbReference>
<dbReference type="RefSeq" id="WP_318650856.1">
    <property type="nucleotide sequence ID" value="NZ_CP137852.1"/>
</dbReference>
<protein>
    <submittedName>
        <fullName evidence="2">Glycosyltransferase</fullName>
        <ecNumber evidence="2">2.4.-.-</ecNumber>
    </submittedName>
</protein>
<sequence>MFGKTPPLKINDAWSFLSKDSRNLEAVQFLEPQDENDLLLLEKRVTQTSFNLTCRIPNESLIAGSTIEINFNYSHDRGAIVEYISVIHIKPNGQGASLEKLVNTARNMSRTRVAGRCVLRIPPSVEGRFIVVIRFKNTEGRLTLHNIRIKGLTGEFLPLAPPPETISYEDPDIATSESNRAFAFDLDQILRSDDISYLNGVFNQLYIERDCTRLQQVIRTIEASGDPALKSSTVAAYALLNYARCMLDLNAAETAYHAMSELLNSEQLVQHLLDHDCRRAMKILARSCARSGRIAEAETIYFDIITQHPLDWEPYYQLGIISSNRNSQESLAYLTIAEAKSTNLPASATVFIAETHLTAGSIKDASQRIATLLKENPDYFESYLAYANIFLECGLRVLRDNFVGKFFEASTKSKIPLRFSGDHPHGLVFPQAAPPRTEASEGPLVTVIMTSFNSSATLEHAISSVLQQTHRNLRLVVVDDASTDHSPDIIRKFAGQDPRVVGLFNTVNAGTYCSKNHAIREFESDFYTFHDSDDWMHPYRLATHLEEAKNDGVALTTSQWIRVSRDGKVVVRRFGGYVHENPASIFVHASVFQRVGFFDSVRTGADSEFCWRVRRVYGHGAVQQLQASLAIGLQHDASLTTSGPAAFDEHRFSPLRLKYWESWVKWHQEMMTDRLHELHIPFPLLERPFPAAD</sequence>
<organism evidence="2 3">
    <name type="scientific">Sediminicoccus rosea</name>
    <dbReference type="NCBI Taxonomy" id="1225128"/>
    <lineage>
        <taxon>Bacteria</taxon>
        <taxon>Pseudomonadati</taxon>
        <taxon>Pseudomonadota</taxon>
        <taxon>Alphaproteobacteria</taxon>
        <taxon>Acetobacterales</taxon>
        <taxon>Roseomonadaceae</taxon>
        <taxon>Sediminicoccus</taxon>
    </lineage>
</organism>
<dbReference type="SUPFAM" id="SSF53448">
    <property type="entry name" value="Nucleotide-diphospho-sugar transferases"/>
    <property type="match status" value="1"/>
</dbReference>
<accession>A0ABZ0PMX7</accession>
<reference evidence="2 3" key="1">
    <citation type="submission" date="2023-11" db="EMBL/GenBank/DDBJ databases">
        <title>Arctic aerobic anoxygenic photoheterotroph Sediminicoccus rosea KRV36 adapts its photosynthesis to long days of polar summer.</title>
        <authorList>
            <person name="Tomasch J."/>
            <person name="Kopejtka K."/>
            <person name="Bily T."/>
            <person name="Gardiner A.T."/>
            <person name="Gardian Z."/>
            <person name="Shivaramu S."/>
            <person name="Koblizek M."/>
            <person name="Engelhardt F."/>
            <person name="Kaftan D."/>
        </authorList>
    </citation>
    <scope>NUCLEOTIDE SEQUENCE [LARGE SCALE GENOMIC DNA]</scope>
    <source>
        <strain evidence="2 3">R-30</strain>
    </source>
</reference>
<keyword evidence="2" id="KW-0328">Glycosyltransferase</keyword>
<dbReference type="Pfam" id="PF00535">
    <property type="entry name" value="Glycos_transf_2"/>
    <property type="match status" value="1"/>
</dbReference>
<evidence type="ECO:0000313" key="3">
    <source>
        <dbReference type="Proteomes" id="UP001305521"/>
    </source>
</evidence>